<feature type="region of interest" description="Disordered" evidence="1">
    <location>
        <begin position="128"/>
        <end position="163"/>
    </location>
</feature>
<evidence type="ECO:0000259" key="2">
    <source>
        <dbReference type="PROSITE" id="PS00028"/>
    </source>
</evidence>
<accession>A0A1Y2LJH5</accession>
<feature type="compositionally biased region" description="Polar residues" evidence="1">
    <location>
        <begin position="63"/>
        <end position="86"/>
    </location>
</feature>
<organism evidence="3 4">
    <name type="scientific">Epicoccum nigrum</name>
    <name type="common">Soil fungus</name>
    <name type="synonym">Epicoccum purpurascens</name>
    <dbReference type="NCBI Taxonomy" id="105696"/>
    <lineage>
        <taxon>Eukaryota</taxon>
        <taxon>Fungi</taxon>
        <taxon>Dikarya</taxon>
        <taxon>Ascomycota</taxon>
        <taxon>Pezizomycotina</taxon>
        <taxon>Dothideomycetes</taxon>
        <taxon>Pleosporomycetidae</taxon>
        <taxon>Pleosporales</taxon>
        <taxon>Pleosporineae</taxon>
        <taxon>Didymellaceae</taxon>
        <taxon>Epicoccum</taxon>
    </lineage>
</organism>
<feature type="compositionally biased region" description="Basic and acidic residues" evidence="1">
    <location>
        <begin position="147"/>
        <end position="156"/>
    </location>
</feature>
<dbReference type="PROSITE" id="PS00028">
    <property type="entry name" value="ZINC_FINGER_C2H2_1"/>
    <property type="match status" value="1"/>
</dbReference>
<sequence>MKMDNIIFSETEFIDEQGQSITQQNNGWMYSAMYPDCPLPESDFWPPSTLTYQQLSQQRFSTSTHSSFATDPRTSLSTNVSLQWQPSSSSTSTRSSWSNSAAQRSRQASLASTADFQSSMLPEFTAAKAPLSPAPSSSKKKASQRHLSPEKDKDHFATCVSRKRRTRRSQREPRYWCTSCEEPFVEKYDWKRHEETYQERRFVFSCSLCSASYFLEKDFVHHHRTRHNCETCQRDEHEEAARRQLQARTGWGCGFCTHFSSDWKERCNHIAQHFESGRTMNEWYHSNVIQSLLQRPAIRAEWNAILHSQPQLRADFGWNQRNTGRTEGYPESHLQPHLQDLLEYYRPGDNAFELAQLAFRKIAFPARPPQAPRKDYKNNHTATLQSLMDDPVSWNRLMSTIPEDDVPPTAVCELNFDITRGAFDEDDFTYF</sequence>
<evidence type="ECO:0000313" key="4">
    <source>
        <dbReference type="Proteomes" id="UP000193240"/>
    </source>
</evidence>
<feature type="compositionally biased region" description="Low complexity" evidence="1">
    <location>
        <begin position="128"/>
        <end position="137"/>
    </location>
</feature>
<feature type="region of interest" description="Disordered" evidence="1">
    <location>
        <begin position="63"/>
        <end position="101"/>
    </location>
</feature>
<dbReference type="OMA" id="QERPEMF"/>
<gene>
    <name evidence="3" type="ORF">B5807_11457</name>
</gene>
<feature type="compositionally biased region" description="Low complexity" evidence="1">
    <location>
        <begin position="87"/>
        <end position="101"/>
    </location>
</feature>
<dbReference type="STRING" id="105696.A0A1Y2LJH5"/>
<dbReference type="Proteomes" id="UP000193240">
    <property type="component" value="Unassembled WGS sequence"/>
</dbReference>
<proteinExistence type="predicted"/>
<keyword evidence="4" id="KW-1185">Reference proteome</keyword>
<reference evidence="3 4" key="1">
    <citation type="journal article" date="2017" name="Genome Announc.">
        <title>Genome sequence of the saprophytic ascomycete Epicoccum nigrum ICMP 19927 strain isolated from New Zealand.</title>
        <authorList>
            <person name="Fokin M."/>
            <person name="Fleetwood D."/>
            <person name="Weir B.S."/>
            <person name="Villas-Boas S.G."/>
        </authorList>
    </citation>
    <scope>NUCLEOTIDE SEQUENCE [LARGE SCALE GENOMIC DNA]</scope>
    <source>
        <strain evidence="3 4">ICMP 19927</strain>
    </source>
</reference>
<feature type="domain" description="C2H2-type" evidence="2">
    <location>
        <begin position="206"/>
        <end position="227"/>
    </location>
</feature>
<name>A0A1Y2LJH5_EPING</name>
<dbReference type="EMBL" id="KZ107860">
    <property type="protein sequence ID" value="OSS43965.1"/>
    <property type="molecule type" value="Genomic_DNA"/>
</dbReference>
<evidence type="ECO:0000313" key="3">
    <source>
        <dbReference type="EMBL" id="OSS43965.1"/>
    </source>
</evidence>
<dbReference type="InParanoid" id="A0A1Y2LJH5"/>
<dbReference type="AlphaFoldDB" id="A0A1Y2LJH5"/>
<dbReference type="InterPro" id="IPR013087">
    <property type="entry name" value="Znf_C2H2_type"/>
</dbReference>
<protein>
    <recommendedName>
        <fullName evidence="2">C2H2-type domain-containing protein</fullName>
    </recommendedName>
</protein>
<evidence type="ECO:0000256" key="1">
    <source>
        <dbReference type="SAM" id="MobiDB-lite"/>
    </source>
</evidence>